<keyword evidence="2 8" id="KW-0808">Transferase</keyword>
<dbReference type="SUPFAM" id="SSF81301">
    <property type="entry name" value="Nucleotidyltransferase"/>
    <property type="match status" value="1"/>
</dbReference>
<dbReference type="Pfam" id="PF01743">
    <property type="entry name" value="PolyA_pol"/>
    <property type="match status" value="1"/>
</dbReference>
<dbReference type="CDD" id="cd05398">
    <property type="entry name" value="NT_ClassII-CCAase"/>
    <property type="match status" value="1"/>
</dbReference>
<evidence type="ECO:0000256" key="3">
    <source>
        <dbReference type="ARBA" id="ARBA00022694"/>
    </source>
</evidence>
<dbReference type="Pfam" id="PF12627">
    <property type="entry name" value="PolyA_pol_RNAbd"/>
    <property type="match status" value="1"/>
</dbReference>
<protein>
    <submittedName>
        <fullName evidence="11">CCA tRNA nucleotidyltransferase</fullName>
    </submittedName>
</protein>
<name>A0ABT4ZBY9_9RHOB</name>
<feature type="domain" description="Poly A polymerase head" evidence="9">
    <location>
        <begin position="28"/>
        <end position="150"/>
    </location>
</feature>
<evidence type="ECO:0000256" key="6">
    <source>
        <dbReference type="ARBA" id="ARBA00022741"/>
    </source>
</evidence>
<sequence length="391" mass="42734">MTRLPDHLVRDAALCSVFSAIEAGGHRAYLVGGAVRNALLGQAVDDMDIATDARPDRVTELARAAGLKVVPTGIDHGTVTVVAKHRGFEVTTFRRDVETDGRHAVVAFSDDLAEDARRRDFTMNALYADQSGTVIDTVGGLRDLRAGHLRFVGQPRQRIHEDYLRILRFFRFLAWYGRDCDPDAVAACSQLRDGLDRIARERVGTEMRKLLSAPNPFPAIELMQDTGVLHKIMPDADTSWLQRLRDAERRTGIAPSWQRRLAALVATSNAEPDLRLSRNETKTLKNLVLALNERWSLDRAGFCLGASAGTDIAVLRSALHGLQLSPVWQSDLEAAAAARLPIAAADLANDLQGPALGAGLRAAQDAWIDSGFVLPVRSLLDVARQAGRNET</sequence>
<evidence type="ECO:0000313" key="11">
    <source>
        <dbReference type="EMBL" id="MDB6176809.1"/>
    </source>
</evidence>
<evidence type="ECO:0000256" key="1">
    <source>
        <dbReference type="ARBA" id="ARBA00001946"/>
    </source>
</evidence>
<dbReference type="InterPro" id="IPR050264">
    <property type="entry name" value="Bact_CCA-adding_enz_type3_sf"/>
</dbReference>
<dbReference type="InterPro" id="IPR043519">
    <property type="entry name" value="NT_sf"/>
</dbReference>
<organism evidence="11 12">
    <name type="scientific">Paracoccus onchidii</name>
    <dbReference type="NCBI Taxonomy" id="3017813"/>
    <lineage>
        <taxon>Bacteria</taxon>
        <taxon>Pseudomonadati</taxon>
        <taxon>Pseudomonadota</taxon>
        <taxon>Alphaproteobacteria</taxon>
        <taxon>Rhodobacterales</taxon>
        <taxon>Paracoccaceae</taxon>
        <taxon>Paracoccus</taxon>
    </lineage>
</organism>
<comment type="similarity">
    <text evidence="8">Belongs to the tRNA nucleotidyltransferase/poly(A) polymerase family.</text>
</comment>
<evidence type="ECO:0000256" key="4">
    <source>
        <dbReference type="ARBA" id="ARBA00022695"/>
    </source>
</evidence>
<dbReference type="PANTHER" id="PTHR46173:SF1">
    <property type="entry name" value="CCA TRNA NUCLEOTIDYLTRANSFERASE 1, MITOCHONDRIAL"/>
    <property type="match status" value="1"/>
</dbReference>
<dbReference type="PANTHER" id="PTHR46173">
    <property type="entry name" value="CCA TRNA NUCLEOTIDYLTRANSFERASE 1, MITOCHONDRIAL"/>
    <property type="match status" value="1"/>
</dbReference>
<keyword evidence="4" id="KW-0548">Nucleotidyltransferase</keyword>
<dbReference type="RefSeq" id="WP_271887932.1">
    <property type="nucleotide sequence ID" value="NZ_JAQBIE010000004.1"/>
</dbReference>
<evidence type="ECO:0000313" key="12">
    <source>
        <dbReference type="Proteomes" id="UP001165641"/>
    </source>
</evidence>
<evidence type="ECO:0000259" key="9">
    <source>
        <dbReference type="Pfam" id="PF01743"/>
    </source>
</evidence>
<evidence type="ECO:0000256" key="7">
    <source>
        <dbReference type="ARBA" id="ARBA00022842"/>
    </source>
</evidence>
<gene>
    <name evidence="11" type="ORF">PAF17_04725</name>
</gene>
<dbReference type="Gene3D" id="3.30.460.10">
    <property type="entry name" value="Beta Polymerase, domain 2"/>
    <property type="match status" value="1"/>
</dbReference>
<keyword evidence="8" id="KW-0694">RNA-binding</keyword>
<keyword evidence="5" id="KW-0479">Metal-binding</keyword>
<keyword evidence="12" id="KW-1185">Reference proteome</keyword>
<evidence type="ECO:0000259" key="10">
    <source>
        <dbReference type="Pfam" id="PF12627"/>
    </source>
</evidence>
<evidence type="ECO:0000256" key="5">
    <source>
        <dbReference type="ARBA" id="ARBA00022723"/>
    </source>
</evidence>
<dbReference type="InterPro" id="IPR002646">
    <property type="entry name" value="PolA_pol_head_dom"/>
</dbReference>
<dbReference type="Proteomes" id="UP001165641">
    <property type="component" value="Unassembled WGS sequence"/>
</dbReference>
<dbReference type="SUPFAM" id="SSF81891">
    <property type="entry name" value="Poly A polymerase C-terminal region-like"/>
    <property type="match status" value="1"/>
</dbReference>
<feature type="domain" description="tRNA nucleotidyltransferase/poly(A) polymerase RNA and SrmB- binding" evidence="10">
    <location>
        <begin position="181"/>
        <end position="237"/>
    </location>
</feature>
<dbReference type="EMBL" id="JAQBIE010000004">
    <property type="protein sequence ID" value="MDB6176809.1"/>
    <property type="molecule type" value="Genomic_DNA"/>
</dbReference>
<keyword evidence="3" id="KW-0819">tRNA processing</keyword>
<evidence type="ECO:0000256" key="8">
    <source>
        <dbReference type="RuleBase" id="RU003953"/>
    </source>
</evidence>
<dbReference type="InterPro" id="IPR032828">
    <property type="entry name" value="PolyA_RNA-bd"/>
</dbReference>
<dbReference type="Gene3D" id="1.10.3090.10">
    <property type="entry name" value="cca-adding enzyme, domain 2"/>
    <property type="match status" value="1"/>
</dbReference>
<keyword evidence="6" id="KW-0547">Nucleotide-binding</keyword>
<comment type="caution">
    <text evidence="11">The sequence shown here is derived from an EMBL/GenBank/DDBJ whole genome shotgun (WGS) entry which is preliminary data.</text>
</comment>
<accession>A0ABT4ZBY9</accession>
<reference evidence="11" key="1">
    <citation type="submission" date="2022-12" db="EMBL/GenBank/DDBJ databases">
        <title>Paracoccus onchidii sp. nov., isolated from a marine invertebrate from the South China Sea.</title>
        <authorList>
            <person name="Xu S."/>
            <person name="Liu Z."/>
            <person name="Xu Y."/>
        </authorList>
    </citation>
    <scope>NUCLEOTIDE SEQUENCE</scope>
    <source>
        <strain evidence="11">Z330</strain>
    </source>
</reference>
<proteinExistence type="inferred from homology"/>
<comment type="cofactor">
    <cofactor evidence="1">
        <name>Mg(2+)</name>
        <dbReference type="ChEBI" id="CHEBI:18420"/>
    </cofactor>
</comment>
<keyword evidence="7" id="KW-0460">Magnesium</keyword>
<evidence type="ECO:0000256" key="2">
    <source>
        <dbReference type="ARBA" id="ARBA00022679"/>
    </source>
</evidence>